<evidence type="ECO:0000313" key="1">
    <source>
        <dbReference type="EMBL" id="KAJ1122990.1"/>
    </source>
</evidence>
<dbReference type="Proteomes" id="UP001066276">
    <property type="component" value="Chromosome 7"/>
</dbReference>
<evidence type="ECO:0000313" key="2">
    <source>
        <dbReference type="Proteomes" id="UP001066276"/>
    </source>
</evidence>
<reference evidence="1" key="1">
    <citation type="journal article" date="2022" name="bioRxiv">
        <title>Sequencing and chromosome-scale assembly of the giantPleurodeles waltlgenome.</title>
        <authorList>
            <person name="Brown T."/>
            <person name="Elewa A."/>
            <person name="Iarovenko S."/>
            <person name="Subramanian E."/>
            <person name="Araus A.J."/>
            <person name="Petzold A."/>
            <person name="Susuki M."/>
            <person name="Suzuki K.-i.T."/>
            <person name="Hayashi T."/>
            <person name="Toyoda A."/>
            <person name="Oliveira C."/>
            <person name="Osipova E."/>
            <person name="Leigh N.D."/>
            <person name="Simon A."/>
            <person name="Yun M.H."/>
        </authorList>
    </citation>
    <scope>NUCLEOTIDE SEQUENCE</scope>
    <source>
        <strain evidence="1">20211129_DDA</strain>
        <tissue evidence="1">Liver</tissue>
    </source>
</reference>
<comment type="caution">
    <text evidence="1">The sequence shown here is derived from an EMBL/GenBank/DDBJ whole genome shotgun (WGS) entry which is preliminary data.</text>
</comment>
<sequence>MPAQALRRRGLCGGTCHSSKSLFHSVQSRLPTNELVLQFWTPRCRGWHTGNGLRLPPLVTLESLYHTLSPDLAVLLGATGQVFFLTPNKDPSEQNIEYAPLYQAL</sequence>
<dbReference type="AlphaFoldDB" id="A0AAV7PCL7"/>
<organism evidence="1 2">
    <name type="scientific">Pleurodeles waltl</name>
    <name type="common">Iberian ribbed newt</name>
    <dbReference type="NCBI Taxonomy" id="8319"/>
    <lineage>
        <taxon>Eukaryota</taxon>
        <taxon>Metazoa</taxon>
        <taxon>Chordata</taxon>
        <taxon>Craniata</taxon>
        <taxon>Vertebrata</taxon>
        <taxon>Euteleostomi</taxon>
        <taxon>Amphibia</taxon>
        <taxon>Batrachia</taxon>
        <taxon>Caudata</taxon>
        <taxon>Salamandroidea</taxon>
        <taxon>Salamandridae</taxon>
        <taxon>Pleurodelinae</taxon>
        <taxon>Pleurodeles</taxon>
    </lineage>
</organism>
<protein>
    <submittedName>
        <fullName evidence="1">Uncharacterized protein</fullName>
    </submittedName>
</protein>
<dbReference type="EMBL" id="JANPWB010000011">
    <property type="protein sequence ID" value="KAJ1122990.1"/>
    <property type="molecule type" value="Genomic_DNA"/>
</dbReference>
<gene>
    <name evidence="1" type="ORF">NDU88_001463</name>
</gene>
<name>A0AAV7PCL7_PLEWA</name>
<keyword evidence="2" id="KW-1185">Reference proteome</keyword>
<proteinExistence type="predicted"/>
<accession>A0AAV7PCL7</accession>